<evidence type="ECO:0000256" key="3">
    <source>
        <dbReference type="PROSITE-ProRule" id="PRU00175"/>
    </source>
</evidence>
<dbReference type="Gene3D" id="1.10.287.1490">
    <property type="match status" value="1"/>
</dbReference>
<comment type="caution">
    <text evidence="7">The sequence shown here is derived from an EMBL/GenBank/DDBJ whole genome shotgun (WGS) entry which is preliminary data.</text>
</comment>
<evidence type="ECO:0000256" key="2">
    <source>
        <dbReference type="ARBA" id="ARBA00022833"/>
    </source>
</evidence>
<dbReference type="InterPro" id="IPR013083">
    <property type="entry name" value="Znf_RING/FYVE/PHD"/>
</dbReference>
<evidence type="ECO:0000259" key="6">
    <source>
        <dbReference type="PROSITE" id="PS50089"/>
    </source>
</evidence>
<gene>
    <name evidence="7" type="primary">Cnig_chr_III.g9105</name>
    <name evidence="7" type="ORF">B9Z55_009105</name>
</gene>
<evidence type="ECO:0000313" key="7">
    <source>
        <dbReference type="EMBL" id="PIC41817.1"/>
    </source>
</evidence>
<feature type="compositionally biased region" description="Basic residues" evidence="5">
    <location>
        <begin position="401"/>
        <end position="412"/>
    </location>
</feature>
<dbReference type="Proteomes" id="UP000230233">
    <property type="component" value="Chromosome III"/>
</dbReference>
<evidence type="ECO:0000256" key="5">
    <source>
        <dbReference type="SAM" id="MobiDB-lite"/>
    </source>
</evidence>
<sequence length="988" mass="115953">MPISTPSFKEPNLVDYCDRGDGIVTTSKKGTDPNGKWKLTFPNGEVLSSNFGYFLEEELEKGSIKFFVLDDSDEKWIQETMKLSGEEEELKPVLKSLTDFVKHRGYKRIYIREVCMSSEKPSERRRVFTNELLEIIVIILKQQDSLTEELDDLLFKCRMEWKREHVHYSINMETFNSVLEEFNINKGLITIVPDPVYEMSIQDMFRFERQIAMRLSPDGKCLLDSSHAIFYLFLSLVSGVNWQKNECKAEEKCKRELKEVVIQEMKQYQKHPEGALLPIDGIKETIKWLRNRHTAVEFSDNHSSVYLLKATTSPSQDVDIATATVQISQLATWIQTFFGNEFVGLANVVTRLMMTKVPVESRNKYLSYLINLNAYISEMNEMQPHQKMLRKAQERNEKLRKRKEQVKRKKVKNPSSTKVVGPIRETSEDPVEEYAEPFLDEQEYPESKLKITKTEAHKPYQICQRPFSLVDNPDSTEELVKEEMNEDDSNTEGNEDRMTLEEVVERAKEKAGGYDKWEEGLKDIANQIQLKSVEEKMKRSNTTEDKLNKILDDMKDVINEQSSTIENMTEENSKLMDLLDEKMKKEAKLGNKLKSVEVQVERLKNVERVADKMKKEKKEITSRLRDLKEENRGLKSSLDEMENERKLKDLEMNEIRLELRRMKNQTQNLEKLLNEKNTAIEQLKSEVKNSKSRISEKETEIVRLNNELSESTETNESLVIQLSRLEEETWKRKKEEKEKNEVILKSNEQLQTTVRHLSIQNEEQQKTIQNLYGRLAMAPSPAVSIQEEKPESVHSQMSTIRNICDRFLSSADSEELKQFRSTLQRLRNIKDRFQNKEQLKLAKTMTDKLIQMSNRSEIRELALYEYQQYEANFQNYTQLVDLNIEKMKETRDCSLYSPLPKPPAFSDRFMNEYWLECDKKKKELEMDISDSECLICFFEMNSDQKTLKCDHCNKITHLKCASKWLQIHRSCPHCRREQLDPEEFPALS</sequence>
<proteinExistence type="predicted"/>
<dbReference type="EMBL" id="PDUG01000003">
    <property type="protein sequence ID" value="PIC41817.1"/>
    <property type="molecule type" value="Genomic_DNA"/>
</dbReference>
<evidence type="ECO:0000256" key="1">
    <source>
        <dbReference type="ARBA" id="ARBA00022771"/>
    </source>
</evidence>
<dbReference type="Pfam" id="PF13639">
    <property type="entry name" value="zf-RING_2"/>
    <property type="match status" value="1"/>
</dbReference>
<keyword evidence="2" id="KW-0862">Zinc</keyword>
<evidence type="ECO:0000256" key="4">
    <source>
        <dbReference type="SAM" id="Coils"/>
    </source>
</evidence>
<dbReference type="STRING" id="1611254.A0A2G5UQI6"/>
<reference evidence="8" key="1">
    <citation type="submission" date="2017-10" db="EMBL/GenBank/DDBJ databases">
        <title>Rapid genome shrinkage in a self-fertile nematode reveals novel sperm competition proteins.</title>
        <authorList>
            <person name="Yin D."/>
            <person name="Schwarz E.M."/>
            <person name="Thomas C.G."/>
            <person name="Felde R.L."/>
            <person name="Korf I.F."/>
            <person name="Cutter A.D."/>
            <person name="Schartner C.M."/>
            <person name="Ralston E.J."/>
            <person name="Meyer B.J."/>
            <person name="Haag E.S."/>
        </authorList>
    </citation>
    <scope>NUCLEOTIDE SEQUENCE [LARGE SCALE GENOMIC DNA]</scope>
    <source>
        <strain evidence="8">JU1422</strain>
    </source>
</reference>
<dbReference type="OrthoDB" id="8062037at2759"/>
<feature type="coiled-coil region" evidence="4">
    <location>
        <begin position="551"/>
        <end position="767"/>
    </location>
</feature>
<feature type="domain" description="RING-type" evidence="6">
    <location>
        <begin position="933"/>
        <end position="975"/>
    </location>
</feature>
<name>A0A2G5UQI6_9PELO</name>
<dbReference type="InterPro" id="IPR001841">
    <property type="entry name" value="Znf_RING"/>
</dbReference>
<organism evidence="7 8">
    <name type="scientific">Caenorhabditis nigoni</name>
    <dbReference type="NCBI Taxonomy" id="1611254"/>
    <lineage>
        <taxon>Eukaryota</taxon>
        <taxon>Metazoa</taxon>
        <taxon>Ecdysozoa</taxon>
        <taxon>Nematoda</taxon>
        <taxon>Chromadorea</taxon>
        <taxon>Rhabditida</taxon>
        <taxon>Rhabditina</taxon>
        <taxon>Rhabditomorpha</taxon>
        <taxon>Rhabditoidea</taxon>
        <taxon>Rhabditidae</taxon>
        <taxon>Peloderinae</taxon>
        <taxon>Caenorhabditis</taxon>
    </lineage>
</organism>
<feature type="region of interest" description="Disordered" evidence="5">
    <location>
        <begin position="401"/>
        <end position="431"/>
    </location>
</feature>
<protein>
    <recommendedName>
        <fullName evidence="6">RING-type domain-containing protein</fullName>
    </recommendedName>
</protein>
<dbReference type="GO" id="GO:0008270">
    <property type="term" value="F:zinc ion binding"/>
    <property type="evidence" value="ECO:0007669"/>
    <property type="project" value="UniProtKB-KW"/>
</dbReference>
<keyword evidence="8" id="KW-1185">Reference proteome</keyword>
<keyword evidence="1 3" id="KW-0863">Zinc-finger</keyword>
<accession>A0A2G5UQI6</accession>
<dbReference type="AlphaFoldDB" id="A0A2G5UQI6"/>
<dbReference type="SUPFAM" id="SSF57850">
    <property type="entry name" value="RING/U-box"/>
    <property type="match status" value="1"/>
</dbReference>
<keyword evidence="1 3" id="KW-0479">Metal-binding</keyword>
<dbReference type="Gene3D" id="3.30.40.10">
    <property type="entry name" value="Zinc/RING finger domain, C3HC4 (zinc finger)"/>
    <property type="match status" value="1"/>
</dbReference>
<dbReference type="PROSITE" id="PS50089">
    <property type="entry name" value="ZF_RING_2"/>
    <property type="match status" value="1"/>
</dbReference>
<evidence type="ECO:0000313" key="8">
    <source>
        <dbReference type="Proteomes" id="UP000230233"/>
    </source>
</evidence>
<keyword evidence="4" id="KW-0175">Coiled coil</keyword>